<dbReference type="PRINTS" id="PR00722">
    <property type="entry name" value="CHYMOTRYPSIN"/>
</dbReference>
<comment type="similarity">
    <text evidence="1">Belongs to the peptidase S1 family.</text>
</comment>
<dbReference type="InterPro" id="IPR018114">
    <property type="entry name" value="TRYPSIN_HIS"/>
</dbReference>
<dbReference type="EMBL" id="MEHJ01000001">
    <property type="protein sequence ID" value="OEJ29375.1"/>
    <property type="molecule type" value="Genomic_DNA"/>
</dbReference>
<keyword evidence="12" id="KW-1185">Reference proteome</keyword>
<dbReference type="AlphaFoldDB" id="A0A1E5PIU3"/>
<dbReference type="GO" id="GO:0004252">
    <property type="term" value="F:serine-type endopeptidase activity"/>
    <property type="evidence" value="ECO:0007669"/>
    <property type="project" value="InterPro"/>
</dbReference>
<dbReference type="Proteomes" id="UP000095759">
    <property type="component" value="Unassembled WGS sequence"/>
</dbReference>
<protein>
    <submittedName>
        <fullName evidence="11">Serine protease</fullName>
    </submittedName>
</protein>
<feature type="compositionally biased region" description="Low complexity" evidence="8">
    <location>
        <begin position="27"/>
        <end position="36"/>
    </location>
</feature>
<evidence type="ECO:0000256" key="7">
    <source>
        <dbReference type="RuleBase" id="RU363034"/>
    </source>
</evidence>
<keyword evidence="3 9" id="KW-0732">Signal</keyword>
<dbReference type="Gene3D" id="2.115.10.10">
    <property type="entry name" value="Tachylectin 2"/>
    <property type="match status" value="1"/>
</dbReference>
<dbReference type="InterPro" id="IPR001314">
    <property type="entry name" value="Peptidase_S1A"/>
</dbReference>
<sequence>MRTAVPAAAAAIATAVAGVMLMAPANAASPVPSPTSKPAVTSPSPAELEARLAGAAKSAGQPQQPETSRFSSGGTIDPMVIGGTETAISTAPWMAQLFYNDGPDSFFCGGAVIAPTKILTAAHCVKGFDWKGKGVVVTGTDKLATGGTNSGVWRQWSHPKYNDYTLDNDIAVLTLASPVKAKPINITKSHDTTSYKPGTLATVYGWGRTTSRNNEISETLRKAELPINSDATCADWELGDQFVKGHMVCAGKPASGQDSGTKSACNGDSGGPLVVGGKIVGVVSWGIQNCVKKGAYSVYAKVSSYAGSVVPRVDDGNLTGDHRSDVIARTSGGTLYSYASKGTSFAARVNQGNYSGTNVILQTDLNRDGYEDLVIRTTSGDVMWSHYVPSTQQWSNTKIASGWGSRKQIVVPGDVTGDALPDLLSVDSAGVLWIYPGKGNGTFSTRVKVGTGWSQYNSVRGNGDFTGDGKADLIARKGSTSEMFLYKGTAKAGTGAFSARVKVRTWSDYNAFDAAGDVTGDGKADYLARTPGGTLYLYPGTGKASSEIFATRVKIGTGWQQYNLFG</sequence>
<feature type="chain" id="PRO_5009183378" evidence="9">
    <location>
        <begin position="28"/>
        <end position="566"/>
    </location>
</feature>
<dbReference type="PANTHER" id="PTHR24276">
    <property type="entry name" value="POLYSERASE-RELATED"/>
    <property type="match status" value="1"/>
</dbReference>
<dbReference type="GO" id="GO:0006508">
    <property type="term" value="P:proteolysis"/>
    <property type="evidence" value="ECO:0007669"/>
    <property type="project" value="UniProtKB-KW"/>
</dbReference>
<evidence type="ECO:0000256" key="8">
    <source>
        <dbReference type="SAM" id="MobiDB-lite"/>
    </source>
</evidence>
<proteinExistence type="inferred from homology"/>
<evidence type="ECO:0000256" key="3">
    <source>
        <dbReference type="ARBA" id="ARBA00022729"/>
    </source>
</evidence>
<feature type="signal peptide" evidence="9">
    <location>
        <begin position="1"/>
        <end position="27"/>
    </location>
</feature>
<dbReference type="InterPro" id="IPR009003">
    <property type="entry name" value="Peptidase_S1_PA"/>
</dbReference>
<evidence type="ECO:0000313" key="12">
    <source>
        <dbReference type="Proteomes" id="UP000095759"/>
    </source>
</evidence>
<evidence type="ECO:0000256" key="6">
    <source>
        <dbReference type="ARBA" id="ARBA00023157"/>
    </source>
</evidence>
<evidence type="ECO:0000259" key="10">
    <source>
        <dbReference type="PROSITE" id="PS50240"/>
    </source>
</evidence>
<evidence type="ECO:0000256" key="4">
    <source>
        <dbReference type="ARBA" id="ARBA00022801"/>
    </source>
</evidence>
<dbReference type="InterPro" id="IPR028994">
    <property type="entry name" value="Integrin_alpha_N"/>
</dbReference>
<dbReference type="InterPro" id="IPR043504">
    <property type="entry name" value="Peptidase_S1_PA_chymotrypsin"/>
</dbReference>
<dbReference type="InterPro" id="IPR001254">
    <property type="entry name" value="Trypsin_dom"/>
</dbReference>
<dbReference type="PANTHER" id="PTHR24276:SF98">
    <property type="entry name" value="FI18310P1-RELATED"/>
    <property type="match status" value="1"/>
</dbReference>
<name>A0A1E5PIU3_9ACTN</name>
<feature type="domain" description="Peptidase S1" evidence="10">
    <location>
        <begin position="80"/>
        <end position="314"/>
    </location>
</feature>
<keyword evidence="2 7" id="KW-0645">Protease</keyword>
<evidence type="ECO:0000256" key="1">
    <source>
        <dbReference type="ARBA" id="ARBA00007664"/>
    </source>
</evidence>
<comment type="caution">
    <text evidence="11">The sequence shown here is derived from an EMBL/GenBank/DDBJ whole genome shotgun (WGS) entry which is preliminary data.</text>
</comment>
<dbReference type="PROSITE" id="PS00135">
    <property type="entry name" value="TRYPSIN_SER"/>
    <property type="match status" value="1"/>
</dbReference>
<organism evidence="11 12">
    <name type="scientific">Streptomyces agglomeratus</name>
    <dbReference type="NCBI Taxonomy" id="285458"/>
    <lineage>
        <taxon>Bacteria</taxon>
        <taxon>Bacillati</taxon>
        <taxon>Actinomycetota</taxon>
        <taxon>Actinomycetes</taxon>
        <taxon>Kitasatosporales</taxon>
        <taxon>Streptomycetaceae</taxon>
        <taxon>Streptomyces</taxon>
    </lineage>
</organism>
<evidence type="ECO:0000256" key="5">
    <source>
        <dbReference type="ARBA" id="ARBA00022825"/>
    </source>
</evidence>
<keyword evidence="5 7" id="KW-0720">Serine protease</keyword>
<feature type="compositionally biased region" description="Polar residues" evidence="8">
    <location>
        <begin position="60"/>
        <end position="74"/>
    </location>
</feature>
<dbReference type="Pfam" id="PF00089">
    <property type="entry name" value="Trypsin"/>
    <property type="match status" value="1"/>
</dbReference>
<keyword evidence="6" id="KW-1015">Disulfide bond</keyword>
<dbReference type="Gene3D" id="2.40.10.10">
    <property type="entry name" value="Trypsin-like serine proteases"/>
    <property type="match status" value="1"/>
</dbReference>
<dbReference type="PROSITE" id="PS00134">
    <property type="entry name" value="TRYPSIN_HIS"/>
    <property type="match status" value="1"/>
</dbReference>
<accession>A0A1E5PIU3</accession>
<dbReference type="STRING" id="285458.BGM19_25345"/>
<keyword evidence="4 7" id="KW-0378">Hydrolase</keyword>
<feature type="region of interest" description="Disordered" evidence="8">
    <location>
        <begin position="27"/>
        <end position="77"/>
    </location>
</feature>
<reference evidence="11 12" key="1">
    <citation type="submission" date="2016-08" db="EMBL/GenBank/DDBJ databases">
        <title>Complete genome sequence of Streptomyces agglomeratus strain 6-3-2, a novel anti-MRSA actinomycete isolated from Wuli of Tebit, China.</title>
        <authorList>
            <person name="Chen X."/>
        </authorList>
    </citation>
    <scope>NUCLEOTIDE SEQUENCE [LARGE SCALE GENOMIC DNA]</scope>
    <source>
        <strain evidence="11 12">6-3-2</strain>
    </source>
</reference>
<dbReference type="InterPro" id="IPR033116">
    <property type="entry name" value="TRYPSIN_SER"/>
</dbReference>
<dbReference type="InterPro" id="IPR013517">
    <property type="entry name" value="FG-GAP"/>
</dbReference>
<evidence type="ECO:0000313" key="11">
    <source>
        <dbReference type="EMBL" id="OEJ29375.1"/>
    </source>
</evidence>
<dbReference type="InterPro" id="IPR050430">
    <property type="entry name" value="Peptidase_S1"/>
</dbReference>
<dbReference type="SUPFAM" id="SSF69318">
    <property type="entry name" value="Integrin alpha N-terminal domain"/>
    <property type="match status" value="1"/>
</dbReference>
<dbReference type="FunFam" id="2.40.10.10:FF:000036">
    <property type="entry name" value="Trypsin beta"/>
    <property type="match status" value="1"/>
</dbReference>
<dbReference type="SMART" id="SM00020">
    <property type="entry name" value="Tryp_SPc"/>
    <property type="match status" value="1"/>
</dbReference>
<dbReference type="PROSITE" id="PS50240">
    <property type="entry name" value="TRYPSIN_DOM"/>
    <property type="match status" value="1"/>
</dbReference>
<gene>
    <name evidence="11" type="ORF">AS594_11470</name>
</gene>
<dbReference type="SUPFAM" id="SSF50494">
    <property type="entry name" value="Trypsin-like serine proteases"/>
    <property type="match status" value="1"/>
</dbReference>
<evidence type="ECO:0000256" key="9">
    <source>
        <dbReference type="SAM" id="SignalP"/>
    </source>
</evidence>
<dbReference type="Pfam" id="PF13517">
    <property type="entry name" value="FG-GAP_3"/>
    <property type="match status" value="1"/>
</dbReference>
<dbReference type="FunFam" id="2.40.10.10:FF:000068">
    <property type="entry name" value="transmembrane protease serine 2"/>
    <property type="match status" value="1"/>
</dbReference>
<dbReference type="CDD" id="cd00190">
    <property type="entry name" value="Tryp_SPc"/>
    <property type="match status" value="1"/>
</dbReference>
<evidence type="ECO:0000256" key="2">
    <source>
        <dbReference type="ARBA" id="ARBA00022670"/>
    </source>
</evidence>